<comment type="similarity">
    <text evidence="1">Belongs to the 3-oxoacid CoA-transferase subunit B family.</text>
</comment>
<dbReference type="PANTHER" id="PTHR43293:SF3">
    <property type="entry name" value="CHOLESTEROL RING-CLEAVING HYDROLASE IPDB SUBUNIT"/>
    <property type="match status" value="1"/>
</dbReference>
<dbReference type="Proteomes" id="UP000002791">
    <property type="component" value="Chromosome"/>
</dbReference>
<reference evidence="2 3" key="1">
    <citation type="submission" date="2011-11" db="EMBL/GenBank/DDBJ databases">
        <title>The Noncontiguous Finished sequence of Saccharomonospora cyanea NA-134.</title>
        <authorList>
            <consortium name="US DOE Joint Genome Institute"/>
            <person name="Lucas S."/>
            <person name="Han J."/>
            <person name="Lapidus A."/>
            <person name="Cheng J.-F."/>
            <person name="Goodwin L."/>
            <person name="Pitluck S."/>
            <person name="Peters L."/>
            <person name="Ovchinnikova G."/>
            <person name="Lu M."/>
            <person name="Detter J.C."/>
            <person name="Han C."/>
            <person name="Tapia R."/>
            <person name="Land M."/>
            <person name="Hauser L."/>
            <person name="Kyrpides N."/>
            <person name="Ivanova N."/>
            <person name="Pagani I."/>
            <person name="Brambilla E.-M."/>
            <person name="Klenk H.-P."/>
            <person name="Woyke T."/>
        </authorList>
    </citation>
    <scope>NUCLEOTIDE SEQUENCE [LARGE SCALE GENOMIC DNA]</scope>
    <source>
        <strain evidence="2 3">NA-134</strain>
    </source>
</reference>
<dbReference type="eggNOG" id="COG1788">
    <property type="taxonomic scope" value="Bacteria"/>
</dbReference>
<evidence type="ECO:0000313" key="2">
    <source>
        <dbReference type="EMBL" id="EHR60436.1"/>
    </source>
</evidence>
<dbReference type="AlphaFoldDB" id="H5XFP4"/>
<dbReference type="InterPro" id="IPR004165">
    <property type="entry name" value="CoA_trans_fam_I"/>
</dbReference>
<sequence>MAEIVSLADAVAELVRDGDTVALEGFTHLIPHAAGHEIIRQGRRDLELVRMTPDIVYDQLIGAGCARKLVFSWGGNPGVGSLHRFRDAVQNGWPVPLEIEEHSHAGMANRYVAGASGLPFAVLRGYAGTDLPDHTGTIAEITCPFTGERLAAVPALNPDVSIIHAQRADRRGNVQLWGLAGVQKEAVLAARRSLVTVEEVVDELEPVPDQVMLPSWVVTRVAEVPRGAHPSYAQGYYERDNDYYRRWDAVSRDREAFQEWVRETRSGAEVKA</sequence>
<evidence type="ECO:0000313" key="3">
    <source>
        <dbReference type="Proteomes" id="UP000002791"/>
    </source>
</evidence>
<gene>
    <name evidence="2" type="ORF">SaccyDRAFT_1534</name>
</gene>
<evidence type="ECO:0000256" key="1">
    <source>
        <dbReference type="ARBA" id="ARBA00007047"/>
    </source>
</evidence>
<keyword evidence="3" id="KW-1185">Reference proteome</keyword>
<dbReference type="EMBL" id="CM001440">
    <property type="protein sequence ID" value="EHR60436.1"/>
    <property type="molecule type" value="Genomic_DNA"/>
</dbReference>
<dbReference type="SMART" id="SM00882">
    <property type="entry name" value="CoA_trans"/>
    <property type="match status" value="1"/>
</dbReference>
<name>H5XFP4_9PSEU</name>
<dbReference type="HOGENOM" id="CLU_049557_0_0_11"/>
<dbReference type="OrthoDB" id="3742129at2"/>
<dbReference type="STRING" id="882082.SaccyDRAFT_1534"/>
<protein>
    <submittedName>
        <fullName evidence="2">Acyl CoA:acetate/3-ketoacid CoA transferase, alpha subunit</fullName>
    </submittedName>
</protein>
<keyword evidence="2" id="KW-0808">Transferase</keyword>
<dbReference type="RefSeq" id="WP_005455047.1">
    <property type="nucleotide sequence ID" value="NZ_CM001440.1"/>
</dbReference>
<dbReference type="Gene3D" id="3.40.1080.10">
    <property type="entry name" value="Glutaconate Coenzyme A-transferase"/>
    <property type="match status" value="1"/>
</dbReference>
<dbReference type="GO" id="GO:0008410">
    <property type="term" value="F:CoA-transferase activity"/>
    <property type="evidence" value="ECO:0007669"/>
    <property type="project" value="InterPro"/>
</dbReference>
<proteinExistence type="inferred from homology"/>
<dbReference type="SUPFAM" id="SSF100950">
    <property type="entry name" value="NagB/RpiA/CoA transferase-like"/>
    <property type="match status" value="1"/>
</dbReference>
<dbReference type="Pfam" id="PF01144">
    <property type="entry name" value="CoA_trans"/>
    <property type="match status" value="1"/>
</dbReference>
<organism evidence="2 3">
    <name type="scientific">Saccharomonospora cyanea NA-134</name>
    <dbReference type="NCBI Taxonomy" id="882082"/>
    <lineage>
        <taxon>Bacteria</taxon>
        <taxon>Bacillati</taxon>
        <taxon>Actinomycetota</taxon>
        <taxon>Actinomycetes</taxon>
        <taxon>Pseudonocardiales</taxon>
        <taxon>Pseudonocardiaceae</taxon>
        <taxon>Saccharomonospora</taxon>
    </lineage>
</organism>
<dbReference type="Gene3D" id="3.30.30.40">
    <property type="match status" value="1"/>
</dbReference>
<dbReference type="InterPro" id="IPR037171">
    <property type="entry name" value="NagB/RpiA_transferase-like"/>
</dbReference>
<accession>H5XFP4</accession>
<dbReference type="PANTHER" id="PTHR43293">
    <property type="entry name" value="ACETATE COA-TRANSFERASE YDIF"/>
    <property type="match status" value="1"/>
</dbReference>